<evidence type="ECO:0000259" key="1">
    <source>
        <dbReference type="PROSITE" id="PS50042"/>
    </source>
</evidence>
<dbReference type="Proteomes" id="UP000563906">
    <property type="component" value="Unassembled WGS sequence"/>
</dbReference>
<dbReference type="SUPFAM" id="SSF51206">
    <property type="entry name" value="cAMP-binding domain-like"/>
    <property type="match status" value="1"/>
</dbReference>
<dbReference type="InterPro" id="IPR014710">
    <property type="entry name" value="RmlC-like_jellyroll"/>
</dbReference>
<feature type="domain" description="Cyclic nucleotide-binding" evidence="1">
    <location>
        <begin position="10"/>
        <end position="134"/>
    </location>
</feature>
<dbReference type="AlphaFoldDB" id="A0A839AR78"/>
<evidence type="ECO:0000313" key="2">
    <source>
        <dbReference type="EMBL" id="MBA6156644.1"/>
    </source>
</evidence>
<sequence>MDTINQFLSEFDPLSSNSRNEFRQIFSLKTYKKGSVIAGYNQTKGKFFLIKEGITCSYLNDEKGKKVIRTLFLPMSVMASLKSIINQPNVNNVNVNFHCLTDCKILIADLDDFLNLVDKHHDISKLYIQILEKSYSELIRRITHLTTLEATERYLHLKKIAPSIENQIPQYQIASYLNITPIQLSRIRKKLSSK</sequence>
<organism evidence="2 3">
    <name type="scientific">Tenacibaculum pelagium</name>
    <dbReference type="NCBI Taxonomy" id="2759527"/>
    <lineage>
        <taxon>Bacteria</taxon>
        <taxon>Pseudomonadati</taxon>
        <taxon>Bacteroidota</taxon>
        <taxon>Flavobacteriia</taxon>
        <taxon>Flavobacteriales</taxon>
        <taxon>Flavobacteriaceae</taxon>
        <taxon>Tenacibaculum</taxon>
    </lineage>
</organism>
<evidence type="ECO:0000313" key="3">
    <source>
        <dbReference type="Proteomes" id="UP000563906"/>
    </source>
</evidence>
<accession>A0A839AR78</accession>
<dbReference type="EMBL" id="JACGLS010000003">
    <property type="protein sequence ID" value="MBA6156644.1"/>
    <property type="molecule type" value="Genomic_DNA"/>
</dbReference>
<dbReference type="Pfam" id="PF00027">
    <property type="entry name" value="cNMP_binding"/>
    <property type="match status" value="1"/>
</dbReference>
<dbReference type="Gene3D" id="2.60.120.10">
    <property type="entry name" value="Jelly Rolls"/>
    <property type="match status" value="1"/>
</dbReference>
<dbReference type="InterPro" id="IPR018490">
    <property type="entry name" value="cNMP-bd_dom_sf"/>
</dbReference>
<gene>
    <name evidence="2" type="ORF">H3Z83_08975</name>
</gene>
<protein>
    <submittedName>
        <fullName evidence="2">Crp/Fnr family transcriptional regulator</fullName>
    </submittedName>
</protein>
<comment type="caution">
    <text evidence="2">The sequence shown here is derived from an EMBL/GenBank/DDBJ whole genome shotgun (WGS) entry which is preliminary data.</text>
</comment>
<dbReference type="RefSeq" id="WP_182125143.1">
    <property type="nucleotide sequence ID" value="NZ_JACGLS010000003.1"/>
</dbReference>
<dbReference type="PROSITE" id="PS50042">
    <property type="entry name" value="CNMP_BINDING_3"/>
    <property type="match status" value="1"/>
</dbReference>
<reference evidence="2 3" key="1">
    <citation type="submission" date="2020-07" db="EMBL/GenBank/DDBJ databases">
        <title>Bacterium isolated from marine sediment.</title>
        <authorList>
            <person name="Shang D."/>
            <person name="Du Z.-J."/>
        </authorList>
    </citation>
    <scope>NUCLEOTIDE SEQUENCE [LARGE SCALE GENOMIC DNA]</scope>
    <source>
        <strain evidence="2 3">S7007</strain>
    </source>
</reference>
<keyword evidence="3" id="KW-1185">Reference proteome</keyword>
<dbReference type="InterPro" id="IPR000595">
    <property type="entry name" value="cNMP-bd_dom"/>
</dbReference>
<name>A0A839AR78_9FLAO</name>
<proteinExistence type="predicted"/>